<evidence type="ECO:0000313" key="2">
    <source>
        <dbReference type="Proteomes" id="UP000828941"/>
    </source>
</evidence>
<evidence type="ECO:0000313" key="1">
    <source>
        <dbReference type="EMBL" id="KAI4354302.1"/>
    </source>
</evidence>
<reference evidence="1 2" key="1">
    <citation type="journal article" date="2022" name="DNA Res.">
        <title>Chromosomal-level genome assembly of the orchid tree Bauhinia variegata (Leguminosae; Cercidoideae) supports the allotetraploid origin hypothesis of Bauhinia.</title>
        <authorList>
            <person name="Zhong Y."/>
            <person name="Chen Y."/>
            <person name="Zheng D."/>
            <person name="Pang J."/>
            <person name="Liu Y."/>
            <person name="Luo S."/>
            <person name="Meng S."/>
            <person name="Qian L."/>
            <person name="Wei D."/>
            <person name="Dai S."/>
            <person name="Zhou R."/>
        </authorList>
    </citation>
    <scope>NUCLEOTIDE SEQUENCE [LARGE SCALE GENOMIC DNA]</scope>
    <source>
        <strain evidence="1">BV-YZ2020</strain>
    </source>
</reference>
<organism evidence="1 2">
    <name type="scientific">Bauhinia variegata</name>
    <name type="common">Purple orchid tree</name>
    <name type="synonym">Phanera variegata</name>
    <dbReference type="NCBI Taxonomy" id="167791"/>
    <lineage>
        <taxon>Eukaryota</taxon>
        <taxon>Viridiplantae</taxon>
        <taxon>Streptophyta</taxon>
        <taxon>Embryophyta</taxon>
        <taxon>Tracheophyta</taxon>
        <taxon>Spermatophyta</taxon>
        <taxon>Magnoliopsida</taxon>
        <taxon>eudicotyledons</taxon>
        <taxon>Gunneridae</taxon>
        <taxon>Pentapetalae</taxon>
        <taxon>rosids</taxon>
        <taxon>fabids</taxon>
        <taxon>Fabales</taxon>
        <taxon>Fabaceae</taxon>
        <taxon>Cercidoideae</taxon>
        <taxon>Cercideae</taxon>
        <taxon>Bauhiniinae</taxon>
        <taxon>Bauhinia</taxon>
    </lineage>
</organism>
<accession>A0ACB9Q2U8</accession>
<proteinExistence type="predicted"/>
<sequence length="393" mass="44905">MSTIPIKDKDSYFLPSLLCSTSASTPPHHHPSSTLVFILHISRQMDRHWPLLSFFGSVVGFYLLLIRNPDIKIGAQEQTWAGCEVGVGWTGRNKCLVKRKYIPYLDNSRFECIIIARENCFGIPSTQSLKLINIFPNLPSPPLILNSWAGWKADVGQRGSSKHMVKEGEYNTTLDKSQLTSSSNVSDSVESLQDGESGFRSENALMAANTNQIEAEWIEQYEPGVYITLVNCEDGTRDIKRVRFSRKIFQEHQAETWWSENRLKVYEMYDIRSTNKSSGQAAGRAEGAASPVSRALIAANTNQLETEWIEQYEPGVYVTIVNFKDGTRDLKRVRFSRRRFQEHQAETWWSENREKVYKKFDVHITYTASEQAAERGRGRCFTCFPSSREIDSE</sequence>
<protein>
    <submittedName>
        <fullName evidence="1">Uncharacterized protein</fullName>
    </submittedName>
</protein>
<dbReference type="Proteomes" id="UP000828941">
    <property type="component" value="Chromosome 2"/>
</dbReference>
<keyword evidence="2" id="KW-1185">Reference proteome</keyword>
<comment type="caution">
    <text evidence="1">The sequence shown here is derived from an EMBL/GenBank/DDBJ whole genome shotgun (WGS) entry which is preliminary data.</text>
</comment>
<gene>
    <name evidence="1" type="ORF">L6164_003176</name>
</gene>
<name>A0ACB9Q2U8_BAUVA</name>
<dbReference type="EMBL" id="CM039427">
    <property type="protein sequence ID" value="KAI4354302.1"/>
    <property type="molecule type" value="Genomic_DNA"/>
</dbReference>